<dbReference type="InterPro" id="IPR011556">
    <property type="entry name" value="Glut_cys_lig_pln_type"/>
</dbReference>
<dbReference type="InterPro" id="IPR014746">
    <property type="entry name" value="Gln_synth/guanido_kin_cat_dom"/>
</dbReference>
<organism evidence="11 12">
    <name type="scientific">Hirschia litorea</name>
    <dbReference type="NCBI Taxonomy" id="1199156"/>
    <lineage>
        <taxon>Bacteria</taxon>
        <taxon>Pseudomonadati</taxon>
        <taxon>Pseudomonadota</taxon>
        <taxon>Alphaproteobacteria</taxon>
        <taxon>Hyphomonadales</taxon>
        <taxon>Hyphomonadaceae</taxon>
        <taxon>Hirschia</taxon>
    </lineage>
</organism>
<keyword evidence="8" id="KW-0809">Transit peptide</keyword>
<dbReference type="RefSeq" id="WP_382166274.1">
    <property type="nucleotide sequence ID" value="NZ_JBHTBR010000002.1"/>
</dbReference>
<comment type="function">
    <text evidence="10">Catalyzes the synthesis of gamma-glutamylcysteine (gamma-GC).</text>
</comment>
<dbReference type="InterPro" id="IPR035434">
    <property type="entry name" value="GCL_bact_plant"/>
</dbReference>
<comment type="similarity">
    <text evidence="10">Belongs to the glutamate--cysteine ligase type 2 family. EgtA subfamily.</text>
</comment>
<comment type="pathway">
    <text evidence="1">Sulfur metabolism; glutathione biosynthesis; glutathione from L-cysteine and L-glutamate: step 1/2.</text>
</comment>
<dbReference type="NCBIfam" id="TIGR01436">
    <property type="entry name" value="glu_cys_lig_pln"/>
    <property type="match status" value="1"/>
</dbReference>
<accession>A0ABW2IJ18</accession>
<dbReference type="EMBL" id="JBHTBR010000002">
    <property type="protein sequence ID" value="MFC7291078.1"/>
    <property type="molecule type" value="Genomic_DNA"/>
</dbReference>
<evidence type="ECO:0000256" key="3">
    <source>
        <dbReference type="ARBA" id="ARBA00011153"/>
    </source>
</evidence>
<evidence type="ECO:0000256" key="1">
    <source>
        <dbReference type="ARBA" id="ARBA00005006"/>
    </source>
</evidence>
<gene>
    <name evidence="11" type="ORF">ACFQS8_05585</name>
</gene>
<sequence length="458" mass="51621">MSTPTKPIDANAPRIESKDQLIAHIAAGCKPREEWRIGTEHEKFGFLTDGNRPVPYEGKASIRAMLEGLRDRFNWEPIEEEGRIIGLKKDGASVSLEPGGQLELSGAPLEHIHQTCNEVGVHLKEVREIADEIGIAFLGLGFSPIWSLEETPMMPKGRYKIMRDYMAKVGRLGRQMMFRSCTVQTNLDYSSEADMVQKMRVSLALQPIATALFANSPFAEGRTNGFQSYRAHVWSDTDPDRTGMLPFAFEEGYGFERYVDYVLDTPMYFVRRNNQYLDASGKSFRDFLEGKLDVVPGDKPTMDDFDDHMSTLFPEVRLKQFLEMRGADSGPWGQICALPAFWVGLLYDQQSLDDAWELVKGWSAAERESMRLCAPVMGLQSPIGNATLQDVAKDVLALSRAGLKRRAKLSTSGDDETGFLRDLDLIAETGENPAQRMLKKYHGEWNRDLSKAFVDYVY</sequence>
<dbReference type="SUPFAM" id="SSF55931">
    <property type="entry name" value="Glutamine synthetase/guanido kinase"/>
    <property type="match status" value="1"/>
</dbReference>
<comment type="caution">
    <text evidence="11">The sequence shown here is derived from an EMBL/GenBank/DDBJ whole genome shotgun (WGS) entry which is preliminary data.</text>
</comment>
<evidence type="ECO:0000256" key="5">
    <source>
        <dbReference type="ARBA" id="ARBA00022684"/>
    </source>
</evidence>
<comment type="similarity">
    <text evidence="2">Belongs to the carboxylate-amine ligase family. Glutamate--cysteine ligase type 2 subfamily.</text>
</comment>
<keyword evidence="12" id="KW-1185">Reference proteome</keyword>
<dbReference type="GO" id="GO:0004357">
    <property type="term" value="F:glutamate-cysteine ligase activity"/>
    <property type="evidence" value="ECO:0007669"/>
    <property type="project" value="UniProtKB-EC"/>
</dbReference>
<evidence type="ECO:0000256" key="6">
    <source>
        <dbReference type="ARBA" id="ARBA00022741"/>
    </source>
</evidence>
<dbReference type="Pfam" id="PF04107">
    <property type="entry name" value="GCS2"/>
    <property type="match status" value="1"/>
</dbReference>
<keyword evidence="6 10" id="KW-0547">Nucleotide-binding</keyword>
<proteinExistence type="inferred from homology"/>
<comment type="catalytic activity">
    <reaction evidence="10">
        <text>L-cysteine + L-glutamate + ATP = gamma-L-glutamyl-L-cysteine + ADP + phosphate + H(+)</text>
        <dbReference type="Rhea" id="RHEA:13285"/>
        <dbReference type="ChEBI" id="CHEBI:15378"/>
        <dbReference type="ChEBI" id="CHEBI:29985"/>
        <dbReference type="ChEBI" id="CHEBI:30616"/>
        <dbReference type="ChEBI" id="CHEBI:35235"/>
        <dbReference type="ChEBI" id="CHEBI:43474"/>
        <dbReference type="ChEBI" id="CHEBI:58173"/>
        <dbReference type="ChEBI" id="CHEBI:456216"/>
        <dbReference type="EC" id="6.3.2.2"/>
    </reaction>
</comment>
<comment type="subunit">
    <text evidence="3">Homodimer or monomer when oxidized or reduced, respectively.</text>
</comment>
<name>A0ABW2IJ18_9PROT</name>
<dbReference type="EC" id="6.3.2.2" evidence="10"/>
<keyword evidence="9" id="KW-1015">Disulfide bond</keyword>
<protein>
    <recommendedName>
        <fullName evidence="10">Glutamate--cysteine ligase</fullName>
        <ecNumber evidence="10">6.3.2.2</ecNumber>
    </recommendedName>
</protein>
<evidence type="ECO:0000256" key="9">
    <source>
        <dbReference type="ARBA" id="ARBA00023157"/>
    </source>
</evidence>
<evidence type="ECO:0000256" key="8">
    <source>
        <dbReference type="ARBA" id="ARBA00022946"/>
    </source>
</evidence>
<dbReference type="PANTHER" id="PTHR34378">
    <property type="entry name" value="GLUTAMATE--CYSTEINE LIGASE, CHLOROPLASTIC"/>
    <property type="match status" value="1"/>
</dbReference>
<dbReference type="PANTHER" id="PTHR34378:SF1">
    <property type="entry name" value="GLUTAMATE--CYSTEINE LIGASE, CHLOROPLASTIC"/>
    <property type="match status" value="1"/>
</dbReference>
<dbReference type="InterPro" id="IPR006336">
    <property type="entry name" value="GCS2"/>
</dbReference>
<evidence type="ECO:0000313" key="12">
    <source>
        <dbReference type="Proteomes" id="UP001596492"/>
    </source>
</evidence>
<evidence type="ECO:0000313" key="11">
    <source>
        <dbReference type="EMBL" id="MFC7291078.1"/>
    </source>
</evidence>
<dbReference type="PIRSF" id="PIRSF017901">
    <property type="entry name" value="GCL"/>
    <property type="match status" value="1"/>
</dbReference>
<evidence type="ECO:0000256" key="4">
    <source>
        <dbReference type="ARBA" id="ARBA00022598"/>
    </source>
</evidence>
<keyword evidence="5" id="KW-0317">Glutathione biosynthesis</keyword>
<evidence type="ECO:0000256" key="2">
    <source>
        <dbReference type="ARBA" id="ARBA00010253"/>
    </source>
</evidence>
<keyword evidence="7 10" id="KW-0067">ATP-binding</keyword>
<dbReference type="Gene3D" id="3.30.590.20">
    <property type="match status" value="1"/>
</dbReference>
<reference evidence="12" key="1">
    <citation type="journal article" date="2019" name="Int. J. Syst. Evol. Microbiol.">
        <title>The Global Catalogue of Microorganisms (GCM) 10K type strain sequencing project: providing services to taxonomists for standard genome sequencing and annotation.</title>
        <authorList>
            <consortium name="The Broad Institute Genomics Platform"/>
            <consortium name="The Broad Institute Genome Sequencing Center for Infectious Disease"/>
            <person name="Wu L."/>
            <person name="Ma J."/>
        </authorList>
    </citation>
    <scope>NUCLEOTIDE SEQUENCE [LARGE SCALE GENOMIC DNA]</scope>
    <source>
        <strain evidence="12">CCUG 51308</strain>
    </source>
</reference>
<evidence type="ECO:0000256" key="10">
    <source>
        <dbReference type="PIRNR" id="PIRNR017901"/>
    </source>
</evidence>
<dbReference type="Proteomes" id="UP001596492">
    <property type="component" value="Unassembled WGS sequence"/>
</dbReference>
<evidence type="ECO:0000256" key="7">
    <source>
        <dbReference type="ARBA" id="ARBA00022840"/>
    </source>
</evidence>
<keyword evidence="4 10" id="KW-0436">Ligase</keyword>